<keyword evidence="1 3" id="KW-0732">Signal</keyword>
<keyword evidence="2" id="KW-0812">Transmembrane</keyword>
<evidence type="ECO:0000313" key="5">
    <source>
        <dbReference type="EMBL" id="SHF23955.1"/>
    </source>
</evidence>
<keyword evidence="5" id="KW-0675">Receptor</keyword>
<gene>
    <name evidence="5" type="ORF">SAMN05444274_104140</name>
</gene>
<dbReference type="InterPro" id="IPR039426">
    <property type="entry name" value="TonB-dep_rcpt-like"/>
</dbReference>
<keyword evidence="2" id="KW-1134">Transmembrane beta strand</keyword>
<dbReference type="InterPro" id="IPR008969">
    <property type="entry name" value="CarboxyPept-like_regulatory"/>
</dbReference>
<dbReference type="STRING" id="1484053.SAMN05444274_104140"/>
<dbReference type="Pfam" id="PF07715">
    <property type="entry name" value="Plug"/>
    <property type="match status" value="1"/>
</dbReference>
<dbReference type="Gene3D" id="2.170.130.10">
    <property type="entry name" value="TonB-dependent receptor, plug domain"/>
    <property type="match status" value="1"/>
</dbReference>
<dbReference type="SUPFAM" id="SSF49464">
    <property type="entry name" value="Carboxypeptidase regulatory domain-like"/>
    <property type="match status" value="1"/>
</dbReference>
<dbReference type="PANTHER" id="PTHR30069">
    <property type="entry name" value="TONB-DEPENDENT OUTER MEMBRANE RECEPTOR"/>
    <property type="match status" value="1"/>
</dbReference>
<organism evidence="5 6">
    <name type="scientific">Mariniphaga anaerophila</name>
    <dbReference type="NCBI Taxonomy" id="1484053"/>
    <lineage>
        <taxon>Bacteria</taxon>
        <taxon>Pseudomonadati</taxon>
        <taxon>Bacteroidota</taxon>
        <taxon>Bacteroidia</taxon>
        <taxon>Marinilabiliales</taxon>
        <taxon>Prolixibacteraceae</taxon>
        <taxon>Mariniphaga</taxon>
    </lineage>
</organism>
<dbReference type="PANTHER" id="PTHR30069:SF29">
    <property type="entry name" value="HEMOGLOBIN AND HEMOGLOBIN-HAPTOGLOBIN-BINDING PROTEIN 1-RELATED"/>
    <property type="match status" value="1"/>
</dbReference>
<dbReference type="EMBL" id="FQUM01000004">
    <property type="protein sequence ID" value="SHF23955.1"/>
    <property type="molecule type" value="Genomic_DNA"/>
</dbReference>
<evidence type="ECO:0000256" key="2">
    <source>
        <dbReference type="PROSITE-ProRule" id="PRU01360"/>
    </source>
</evidence>
<dbReference type="GO" id="GO:0009279">
    <property type="term" value="C:cell outer membrane"/>
    <property type="evidence" value="ECO:0007669"/>
    <property type="project" value="UniProtKB-SubCell"/>
</dbReference>
<feature type="chain" id="PRO_5012386571" evidence="3">
    <location>
        <begin position="24"/>
        <end position="227"/>
    </location>
</feature>
<dbReference type="NCBIfam" id="TIGR04057">
    <property type="entry name" value="SusC_RagA_signa"/>
    <property type="match status" value="1"/>
</dbReference>
<evidence type="ECO:0000259" key="4">
    <source>
        <dbReference type="Pfam" id="PF07715"/>
    </source>
</evidence>
<dbReference type="InterPro" id="IPR012910">
    <property type="entry name" value="Plug_dom"/>
</dbReference>
<dbReference type="GO" id="GO:0044718">
    <property type="term" value="P:siderophore transmembrane transport"/>
    <property type="evidence" value="ECO:0007669"/>
    <property type="project" value="TreeGrafter"/>
</dbReference>
<dbReference type="InterPro" id="IPR037066">
    <property type="entry name" value="Plug_dom_sf"/>
</dbReference>
<name>A0A1M5A105_9BACT</name>
<feature type="signal peptide" evidence="3">
    <location>
        <begin position="1"/>
        <end position="23"/>
    </location>
</feature>
<accession>A0A1M5A105</accession>
<dbReference type="GO" id="GO:0015344">
    <property type="term" value="F:siderophore uptake transmembrane transporter activity"/>
    <property type="evidence" value="ECO:0007669"/>
    <property type="project" value="TreeGrafter"/>
</dbReference>
<keyword evidence="6" id="KW-1185">Reference proteome</keyword>
<protein>
    <submittedName>
        <fullName evidence="5">TonB-dependent outer membrane receptor, SusC/RagA subfamily, signature region</fullName>
    </submittedName>
</protein>
<dbReference type="InterPro" id="IPR023997">
    <property type="entry name" value="TonB-dep_OMP_SusC/RagA_CS"/>
</dbReference>
<dbReference type="Proteomes" id="UP000184164">
    <property type="component" value="Unassembled WGS sequence"/>
</dbReference>
<dbReference type="PROSITE" id="PS52016">
    <property type="entry name" value="TONB_DEPENDENT_REC_3"/>
    <property type="match status" value="1"/>
</dbReference>
<feature type="domain" description="TonB-dependent receptor plug" evidence="4">
    <location>
        <begin position="119"/>
        <end position="216"/>
    </location>
</feature>
<dbReference type="RefSeq" id="WP_073001135.1">
    <property type="nucleotide sequence ID" value="NZ_FQUM01000004.1"/>
</dbReference>
<reference evidence="5 6" key="1">
    <citation type="submission" date="2016-11" db="EMBL/GenBank/DDBJ databases">
        <authorList>
            <person name="Jaros S."/>
            <person name="Januszkiewicz K."/>
            <person name="Wedrychowicz H."/>
        </authorList>
    </citation>
    <scope>NUCLEOTIDE SEQUENCE [LARGE SCALE GENOMIC DNA]</scope>
    <source>
        <strain evidence="5 6">DSM 26910</strain>
    </source>
</reference>
<dbReference type="Gene3D" id="2.60.40.1120">
    <property type="entry name" value="Carboxypeptidase-like, regulatory domain"/>
    <property type="match status" value="1"/>
</dbReference>
<comment type="similarity">
    <text evidence="2">Belongs to the TonB-dependent receptor family.</text>
</comment>
<evidence type="ECO:0000313" key="6">
    <source>
        <dbReference type="Proteomes" id="UP000184164"/>
    </source>
</evidence>
<evidence type="ECO:0000256" key="1">
    <source>
        <dbReference type="ARBA" id="ARBA00022729"/>
    </source>
</evidence>
<dbReference type="OrthoDB" id="982809at2"/>
<dbReference type="AlphaFoldDB" id="A0A1M5A105"/>
<proteinExistence type="inferred from homology"/>
<keyword evidence="2" id="KW-0472">Membrane</keyword>
<evidence type="ECO:0000256" key="3">
    <source>
        <dbReference type="SAM" id="SignalP"/>
    </source>
</evidence>
<keyword evidence="2" id="KW-0998">Cell outer membrane</keyword>
<dbReference type="SUPFAM" id="SSF56935">
    <property type="entry name" value="Porins"/>
    <property type="match status" value="1"/>
</dbReference>
<keyword evidence="2" id="KW-0813">Transport</keyword>
<sequence>MNTIFFKSFLLLAALCLALATEAQEKIIHGIVTTFDSIPLIDAEVQVRSTKHVVLTDSLGRFSVAINPGDRLKVSASGFYTQKVKLEEKTKIAAINLKLKPGEKNREYAIGYGHVSDRDKLNALASLNSKDMDFSQYSNIYDLIKGRFAGVQITNGEIIIRGINSINSSSAALIIVDGVPVDGSALSSIPPVQVKSINVIKDGSSAIYGSRGANGVVLIETKRGNDQ</sequence>
<comment type="subcellular location">
    <subcellularLocation>
        <location evidence="2">Cell outer membrane</location>
        <topology evidence="2">Multi-pass membrane protein</topology>
    </subcellularLocation>
</comment>